<evidence type="ECO:0000256" key="2">
    <source>
        <dbReference type="SAM" id="SignalP"/>
    </source>
</evidence>
<accession>A0AAD0YHK9</accession>
<dbReference type="NCBIfam" id="TIGR04183">
    <property type="entry name" value="Por_Secre_tail"/>
    <property type="match status" value="1"/>
</dbReference>
<sequence>MKRKLLISLFCLSFVSSFNSQVLQQENFDALNTATIVGQSGYQKLNGANSDYMVATATPGKNLKITGAATAGTGTARFLWKDGLDAAWASRTTGNNIIQIEYDFFTGPASTSNNAGGIELYDSTYNYYLGGLTMQQSDKTIFGIYTTGATVTLTDLGAGTPTPAPVVLPANTWVRVGFAYNTANGTVTFKGPGFYKTITGTDIKVPYEFDYAVQTLVATNTASSDNLFDNVVARAVATENLLLATNETSLSLEQDISIYPNPATDFINVKGKAKILNVYIYDMSGIRMDAEMVNNKVNVQNLKTGTYLIGFKTEKGLVTKKFSKR</sequence>
<dbReference type="Proteomes" id="UP000281741">
    <property type="component" value="Chromosome"/>
</dbReference>
<dbReference type="EMBL" id="CP033915">
    <property type="protein sequence ID" value="AZA87773.1"/>
    <property type="molecule type" value="Genomic_DNA"/>
</dbReference>
<protein>
    <submittedName>
        <fullName evidence="4">T9SS C-terminal target domain-containing protein</fullName>
    </submittedName>
</protein>
<dbReference type="AlphaFoldDB" id="A0AAD0YHK9"/>
<evidence type="ECO:0000313" key="5">
    <source>
        <dbReference type="EMBL" id="AZA96334.1"/>
    </source>
</evidence>
<evidence type="ECO:0000313" key="4">
    <source>
        <dbReference type="EMBL" id="AZA87773.1"/>
    </source>
</evidence>
<evidence type="ECO:0000313" key="6">
    <source>
        <dbReference type="Proteomes" id="UP000274073"/>
    </source>
</evidence>
<proteinExistence type="predicted"/>
<dbReference type="EMBL" id="CP033912">
    <property type="protein sequence ID" value="AZA96334.1"/>
    <property type="molecule type" value="Genomic_DNA"/>
</dbReference>
<keyword evidence="1 2" id="KW-0732">Signal</keyword>
<evidence type="ECO:0000259" key="3">
    <source>
        <dbReference type="Pfam" id="PF18962"/>
    </source>
</evidence>
<dbReference type="Proteomes" id="UP000274073">
    <property type="component" value="Chromosome"/>
</dbReference>
<feature type="domain" description="Secretion system C-terminal sorting" evidence="3">
    <location>
        <begin position="258"/>
        <end position="322"/>
    </location>
</feature>
<evidence type="ECO:0000256" key="1">
    <source>
        <dbReference type="ARBA" id="ARBA00022729"/>
    </source>
</evidence>
<feature type="chain" id="PRO_5042283591" evidence="2">
    <location>
        <begin position="21"/>
        <end position="325"/>
    </location>
</feature>
<organism evidence="4 6">
    <name type="scientific">Chryseobacterium shandongense</name>
    <dbReference type="NCBI Taxonomy" id="1493872"/>
    <lineage>
        <taxon>Bacteria</taxon>
        <taxon>Pseudomonadati</taxon>
        <taxon>Bacteroidota</taxon>
        <taxon>Flavobacteriia</taxon>
        <taxon>Flavobacteriales</taxon>
        <taxon>Weeksellaceae</taxon>
        <taxon>Chryseobacterium group</taxon>
        <taxon>Chryseobacterium</taxon>
    </lineage>
</organism>
<dbReference type="RefSeq" id="WP_066435189.1">
    <property type="nucleotide sequence ID" value="NZ_CP033912.1"/>
</dbReference>
<dbReference type="InterPro" id="IPR026444">
    <property type="entry name" value="Secre_tail"/>
</dbReference>
<gene>
    <name evidence="4" type="ORF">EG349_13695</name>
    <name evidence="5" type="ORF">EG353_12475</name>
</gene>
<name>A0AAD0YHK9_9FLAO</name>
<feature type="signal peptide" evidence="2">
    <location>
        <begin position="1"/>
        <end position="20"/>
    </location>
</feature>
<evidence type="ECO:0000313" key="7">
    <source>
        <dbReference type="Proteomes" id="UP000281741"/>
    </source>
</evidence>
<reference evidence="6 7" key="1">
    <citation type="submission" date="2018-11" db="EMBL/GenBank/DDBJ databases">
        <title>Proposal to divide the Flavobacteriaceae and reorganize its genera based on Amino Acid Identity values calculated from whole genome sequences.</title>
        <authorList>
            <person name="Nicholson A.C."/>
            <person name="Gulvik C.A."/>
            <person name="Whitney A.M."/>
            <person name="Humrighouse B.W."/>
            <person name="Bell M."/>
            <person name="Holmes B."/>
            <person name="Steigerwalt A.G."/>
            <person name="Villarma A."/>
            <person name="Sheth M."/>
            <person name="Batra D."/>
            <person name="Pryor J."/>
            <person name="Bernardet J.-F."/>
            <person name="Hugo C."/>
            <person name="Kampfer P."/>
            <person name="Newman J."/>
            <person name="McQuiston J.R."/>
        </authorList>
    </citation>
    <scope>NUCLEOTIDE SEQUENCE [LARGE SCALE GENOMIC DNA]</scope>
    <source>
        <strain evidence="4 6">G0207</strain>
        <strain evidence="5 7">H5143</strain>
    </source>
</reference>
<keyword evidence="7" id="KW-1185">Reference proteome</keyword>
<dbReference type="Pfam" id="PF18962">
    <property type="entry name" value="Por_Secre_tail"/>
    <property type="match status" value="1"/>
</dbReference>